<evidence type="ECO:0000313" key="2">
    <source>
        <dbReference type="Proteomes" id="UP000094197"/>
    </source>
</evidence>
<evidence type="ECO:0000313" key="1">
    <source>
        <dbReference type="EMBL" id="AOP33630.1"/>
    </source>
</evidence>
<dbReference type="EMBL" id="CP015217">
    <property type="protein sequence ID" value="AOP33630.1"/>
    <property type="molecule type" value="Genomic_DNA"/>
</dbReference>
<name>A0A1D7UVJ9_9LEPT</name>
<reference evidence="1 2" key="1">
    <citation type="submission" date="2016-04" db="EMBL/GenBank/DDBJ databases">
        <title>Complete genome seqeunce of Leptospira alstonii serovar Room22.</title>
        <authorList>
            <person name="Nally J.E."/>
            <person name="Bayles D.O."/>
            <person name="Hurley D."/>
            <person name="Fanning S."/>
            <person name="McMahon B.J."/>
            <person name="Arent Z."/>
        </authorList>
    </citation>
    <scope>NUCLEOTIDE SEQUENCE [LARGE SCALE GENOMIC DNA]</scope>
    <source>
        <strain evidence="1 2">GWTS #1</strain>
    </source>
</reference>
<dbReference type="AlphaFoldDB" id="A0A1D7UVJ9"/>
<gene>
    <name evidence="1" type="ORF">A0128_07100</name>
</gene>
<accession>A0A1D7UVJ9</accession>
<proteinExistence type="predicted"/>
<sequence length="100" mass="11869">MVSLVDDWKEIYGTVSPYHNLHRVFFACIILQTLLKKNKDPDKTFRGIAGLYKALRLRRAILRSMNISICERTEIRKKSSLEILRWNHFQKRMNDSKGFV</sequence>
<organism evidence="1 2">
    <name type="scientific">Leptospira tipperaryensis</name>
    <dbReference type="NCBI Taxonomy" id="2564040"/>
    <lineage>
        <taxon>Bacteria</taxon>
        <taxon>Pseudomonadati</taxon>
        <taxon>Spirochaetota</taxon>
        <taxon>Spirochaetia</taxon>
        <taxon>Leptospirales</taxon>
        <taxon>Leptospiraceae</taxon>
        <taxon>Leptospira</taxon>
    </lineage>
</organism>
<dbReference type="Proteomes" id="UP000094197">
    <property type="component" value="Chromosome 1"/>
</dbReference>
<protein>
    <submittedName>
        <fullName evidence="1">Uncharacterized protein</fullName>
    </submittedName>
</protein>
<dbReference type="KEGG" id="laj:A0128_07100"/>
<keyword evidence="2" id="KW-1185">Reference proteome</keyword>